<dbReference type="AlphaFoldDB" id="A0A6I7HHY7"/>
<name>A0A6I7HHY7_9HYPH</name>
<dbReference type="RefSeq" id="WP_245415677.1">
    <property type="nucleotide sequence ID" value="NZ_QPIX01000015.1"/>
</dbReference>
<dbReference type="EMBL" id="QPIX01000015">
    <property type="protein sequence ID" value="RCW20176.1"/>
    <property type="molecule type" value="Genomic_DNA"/>
</dbReference>
<comment type="caution">
    <text evidence="2">The sequence shown here is derived from an EMBL/GenBank/DDBJ whole genome shotgun (WGS) entry which is preliminary data.</text>
</comment>
<keyword evidence="3" id="KW-1185">Reference proteome</keyword>
<evidence type="ECO:0000256" key="1">
    <source>
        <dbReference type="SAM" id="MobiDB-lite"/>
    </source>
</evidence>
<organism evidence="2 3">
    <name type="scientific">Ciceribacter lividus</name>
    <dbReference type="NCBI Taxonomy" id="1197950"/>
    <lineage>
        <taxon>Bacteria</taxon>
        <taxon>Pseudomonadati</taxon>
        <taxon>Pseudomonadota</taxon>
        <taxon>Alphaproteobacteria</taxon>
        <taxon>Hyphomicrobiales</taxon>
        <taxon>Rhizobiaceae</taxon>
        <taxon>Ciceribacter</taxon>
    </lineage>
</organism>
<reference evidence="2 3" key="1">
    <citation type="submission" date="2018-07" db="EMBL/GenBank/DDBJ databases">
        <title>Genomic Encyclopedia of Type Strains, Phase IV (KMG-IV): sequencing the most valuable type-strain genomes for metagenomic binning, comparative biology and taxonomic classification.</title>
        <authorList>
            <person name="Goeker M."/>
        </authorList>
    </citation>
    <scope>NUCLEOTIDE SEQUENCE [LARGE SCALE GENOMIC DNA]</scope>
    <source>
        <strain evidence="2 3">DSM 25528</strain>
    </source>
</reference>
<protein>
    <submittedName>
        <fullName evidence="2">Uncharacterized protein</fullName>
    </submittedName>
</protein>
<evidence type="ECO:0000313" key="3">
    <source>
        <dbReference type="Proteomes" id="UP000252582"/>
    </source>
</evidence>
<sequence length="194" mass="20807">MDEADEFDISVFGLWPPGGAGAEPAEAPRVRRAVGRLFLELKSADRPSPVDEFQMLLNDLTAEMRDQFELFRRLRASAEALISGEDEAAAKAARADAKAATDAMALLVRTLEKIDGLQRQIVRDREAAELEAEEEGGDAAIRAELRAIIEAQADARARRLLQSWTAARDGAPATAGERPGDPGEPESAPGAESG</sequence>
<dbReference type="Proteomes" id="UP000252582">
    <property type="component" value="Unassembled WGS sequence"/>
</dbReference>
<feature type="region of interest" description="Disordered" evidence="1">
    <location>
        <begin position="166"/>
        <end position="194"/>
    </location>
</feature>
<proteinExistence type="predicted"/>
<evidence type="ECO:0000313" key="2">
    <source>
        <dbReference type="EMBL" id="RCW20176.1"/>
    </source>
</evidence>
<accession>A0A6I7HHY7</accession>
<gene>
    <name evidence="2" type="ORF">DFR48_11539</name>
</gene>